<evidence type="ECO:0000256" key="2">
    <source>
        <dbReference type="ARBA" id="ARBA00022692"/>
    </source>
</evidence>
<dbReference type="PANTHER" id="PTHR16201:SF44">
    <property type="entry name" value="SEVEN TRANSMEMBRANE PROTEIN 1"/>
    <property type="match status" value="1"/>
</dbReference>
<comment type="caution">
    <text evidence="9">The sequence shown here is derived from an EMBL/GenBank/DDBJ whole genome shotgun (WGS) entry which is preliminary data.</text>
</comment>
<comment type="similarity">
    <text evidence="5">Belongs to the laat-1 family.</text>
</comment>
<proteinExistence type="inferred from homology"/>
<dbReference type="AlphaFoldDB" id="A0A3A2ZTB4"/>
<dbReference type="InterPro" id="IPR006603">
    <property type="entry name" value="PQ-loop_rpt"/>
</dbReference>
<evidence type="ECO:0000313" key="9">
    <source>
        <dbReference type="EMBL" id="RJE26306.1"/>
    </source>
</evidence>
<dbReference type="Pfam" id="PF04193">
    <property type="entry name" value="PQ-loop"/>
    <property type="match status" value="2"/>
</dbReference>
<dbReference type="GO" id="GO:0098852">
    <property type="term" value="C:lytic vacuole membrane"/>
    <property type="evidence" value="ECO:0007669"/>
    <property type="project" value="UniProtKB-ARBA"/>
</dbReference>
<feature type="transmembrane region" description="Helical" evidence="8">
    <location>
        <begin position="83"/>
        <end position="105"/>
    </location>
</feature>
<evidence type="ECO:0000256" key="6">
    <source>
        <dbReference type="ARBA" id="ARBA00050768"/>
    </source>
</evidence>
<comment type="subcellular location">
    <subcellularLocation>
        <location evidence="1">Membrane</location>
        <topology evidence="1">Multi-pass membrane protein</topology>
    </subcellularLocation>
</comment>
<dbReference type="SMART" id="SM00679">
    <property type="entry name" value="CTNS"/>
    <property type="match status" value="2"/>
</dbReference>
<gene>
    <name evidence="9" type="ORF">PHISCL_01375</name>
</gene>
<dbReference type="GO" id="GO:0034486">
    <property type="term" value="P:vacuolar transmembrane transport"/>
    <property type="evidence" value="ECO:0007669"/>
    <property type="project" value="UniProtKB-ARBA"/>
</dbReference>
<evidence type="ECO:0000256" key="7">
    <source>
        <dbReference type="SAM" id="MobiDB-lite"/>
    </source>
</evidence>
<feature type="transmembrane region" description="Helical" evidence="8">
    <location>
        <begin position="250"/>
        <end position="268"/>
    </location>
</feature>
<keyword evidence="10" id="KW-1185">Reference proteome</keyword>
<evidence type="ECO:0000256" key="4">
    <source>
        <dbReference type="ARBA" id="ARBA00023136"/>
    </source>
</evidence>
<dbReference type="Gene3D" id="1.20.1280.290">
    <property type="match status" value="2"/>
</dbReference>
<dbReference type="EMBL" id="MVGC01000025">
    <property type="protein sequence ID" value="RJE26306.1"/>
    <property type="molecule type" value="Genomic_DNA"/>
</dbReference>
<feature type="transmembrane region" description="Helical" evidence="8">
    <location>
        <begin position="57"/>
        <end position="77"/>
    </location>
</feature>
<feature type="transmembrane region" description="Helical" evidence="8">
    <location>
        <begin position="23"/>
        <end position="45"/>
    </location>
</feature>
<keyword evidence="2 8" id="KW-0812">Transmembrane</keyword>
<comment type="catalytic activity">
    <reaction evidence="6">
        <text>L-histidine(out) + L-arginine(in) = L-histidine(in) + L-arginine(out)</text>
        <dbReference type="Rhea" id="RHEA:71063"/>
        <dbReference type="ChEBI" id="CHEBI:32682"/>
        <dbReference type="ChEBI" id="CHEBI:57595"/>
    </reaction>
</comment>
<dbReference type="FunFam" id="1.20.1280.290:FF:000009">
    <property type="entry name" value="PQ loop repeat family protein"/>
    <property type="match status" value="1"/>
</dbReference>
<evidence type="ECO:0000256" key="5">
    <source>
        <dbReference type="ARBA" id="ARBA00038039"/>
    </source>
</evidence>
<feature type="region of interest" description="Disordered" evidence="7">
    <location>
        <begin position="116"/>
        <end position="151"/>
    </location>
</feature>
<dbReference type="GO" id="GO:0015174">
    <property type="term" value="F:basic amino acid transmembrane transporter activity"/>
    <property type="evidence" value="ECO:0007669"/>
    <property type="project" value="UniProtKB-ARBA"/>
</dbReference>
<sequence>MRAVWAWGGTLVEEPARLTPREAASGLLGSLSLTFWIFLLIPQLIENYRNGNADAISLLFLFVWFVGDIANLVGGVWAGLVPVIVAIAVYFCIADGVLIAQCLYYRSRKARIEAHHRRRHSSTESPEPTTPLLGRAPDDNRTVPYNSNGRRNSDVEDALAKIVEEGESGRGAWVKNSLSLLAICVVGMVGWVVAWQTGIWKPASQDHNGGVDMAAGARSWDISAPLLTLGTSTICARLPQIYKNYCDKSCEGLSLLFFILSLLANWTYGAGILCHSTEKNYVVTNLPWLIGSLGTMAEDVVIFIQFRLYTAHDTEHTAAVP</sequence>
<name>A0A3A2ZTB4_9EURO</name>
<protein>
    <recommendedName>
        <fullName evidence="11">Vacuolar membrane PQ loop repeat protein</fullName>
    </recommendedName>
</protein>
<dbReference type="STRING" id="2070753.A0A3A2ZTB4"/>
<dbReference type="Proteomes" id="UP000266188">
    <property type="component" value="Unassembled WGS sequence"/>
</dbReference>
<evidence type="ECO:0000256" key="1">
    <source>
        <dbReference type="ARBA" id="ARBA00004141"/>
    </source>
</evidence>
<feature type="transmembrane region" description="Helical" evidence="8">
    <location>
        <begin position="178"/>
        <end position="200"/>
    </location>
</feature>
<reference evidence="10" key="1">
    <citation type="submission" date="2017-02" db="EMBL/GenBank/DDBJ databases">
        <authorList>
            <person name="Tafer H."/>
            <person name="Lopandic K."/>
        </authorList>
    </citation>
    <scope>NUCLEOTIDE SEQUENCE [LARGE SCALE GENOMIC DNA]</scope>
    <source>
        <strain evidence="10">CBS 366.77</strain>
    </source>
</reference>
<evidence type="ECO:0008006" key="11">
    <source>
        <dbReference type="Google" id="ProtNLM"/>
    </source>
</evidence>
<evidence type="ECO:0000256" key="3">
    <source>
        <dbReference type="ARBA" id="ARBA00022989"/>
    </source>
</evidence>
<organism evidence="9 10">
    <name type="scientific">Aspergillus sclerotialis</name>
    <dbReference type="NCBI Taxonomy" id="2070753"/>
    <lineage>
        <taxon>Eukaryota</taxon>
        <taxon>Fungi</taxon>
        <taxon>Dikarya</taxon>
        <taxon>Ascomycota</taxon>
        <taxon>Pezizomycotina</taxon>
        <taxon>Eurotiomycetes</taxon>
        <taxon>Eurotiomycetidae</taxon>
        <taxon>Eurotiales</taxon>
        <taxon>Aspergillaceae</taxon>
        <taxon>Aspergillus</taxon>
        <taxon>Aspergillus subgen. Polypaecilum</taxon>
    </lineage>
</organism>
<dbReference type="FunFam" id="1.20.1280.290:FF:000012">
    <property type="entry name" value="Vacuolar membrane PQ loop repeat protein"/>
    <property type="match status" value="1"/>
</dbReference>
<keyword evidence="3 8" id="KW-1133">Transmembrane helix</keyword>
<dbReference type="OrthoDB" id="8048523at2759"/>
<dbReference type="PANTHER" id="PTHR16201">
    <property type="entry name" value="SEVEN TRANSMEMBRANE PROTEIN 1-RELATED"/>
    <property type="match status" value="1"/>
</dbReference>
<keyword evidence="4 8" id="KW-0472">Membrane</keyword>
<accession>A0A3A2ZTB4</accession>
<dbReference type="InterPro" id="IPR051415">
    <property type="entry name" value="LAAT-1"/>
</dbReference>
<evidence type="ECO:0000313" key="10">
    <source>
        <dbReference type="Proteomes" id="UP000266188"/>
    </source>
</evidence>
<evidence type="ECO:0000256" key="8">
    <source>
        <dbReference type="SAM" id="Phobius"/>
    </source>
</evidence>
<feature type="transmembrane region" description="Helical" evidence="8">
    <location>
        <begin position="288"/>
        <end position="306"/>
    </location>
</feature>